<keyword evidence="2 5" id="KW-0812">Transmembrane</keyword>
<feature type="transmembrane region" description="Helical" evidence="5">
    <location>
        <begin position="333"/>
        <end position="353"/>
    </location>
</feature>
<dbReference type="Pfam" id="PF03151">
    <property type="entry name" value="TPT"/>
    <property type="match status" value="1"/>
</dbReference>
<evidence type="ECO:0000256" key="1">
    <source>
        <dbReference type="ARBA" id="ARBA00004141"/>
    </source>
</evidence>
<evidence type="ECO:0000256" key="3">
    <source>
        <dbReference type="ARBA" id="ARBA00022989"/>
    </source>
</evidence>
<evidence type="ECO:0000256" key="4">
    <source>
        <dbReference type="ARBA" id="ARBA00023136"/>
    </source>
</evidence>
<dbReference type="GO" id="GO:0016020">
    <property type="term" value="C:membrane"/>
    <property type="evidence" value="ECO:0007669"/>
    <property type="project" value="UniProtKB-SubCell"/>
</dbReference>
<dbReference type="EMBL" id="HBIJ01004785">
    <property type="protein sequence ID" value="CAE0362610.1"/>
    <property type="molecule type" value="Transcribed_RNA"/>
</dbReference>
<keyword evidence="4 5" id="KW-0472">Membrane</keyword>
<organism evidence="7">
    <name type="scientific">Aureoumbra lagunensis</name>
    <dbReference type="NCBI Taxonomy" id="44058"/>
    <lineage>
        <taxon>Eukaryota</taxon>
        <taxon>Sar</taxon>
        <taxon>Stramenopiles</taxon>
        <taxon>Ochrophyta</taxon>
        <taxon>Pelagophyceae</taxon>
        <taxon>Pelagomonadales</taxon>
        <taxon>Aureoumbra</taxon>
    </lineage>
</organism>
<dbReference type="AlphaFoldDB" id="A0A7S3JTF9"/>
<proteinExistence type="predicted"/>
<feature type="domain" description="Sugar phosphate transporter" evidence="6">
    <location>
        <begin position="175"/>
        <end position="408"/>
    </location>
</feature>
<accession>A0A7S3JTF9</accession>
<comment type="subcellular location">
    <subcellularLocation>
        <location evidence="1">Membrane</location>
        <topology evidence="1">Multi-pass membrane protein</topology>
    </subcellularLocation>
</comment>
<gene>
    <name evidence="7" type="ORF">ALAG00032_LOCUS3351</name>
</gene>
<evidence type="ECO:0000256" key="2">
    <source>
        <dbReference type="ARBA" id="ARBA00022692"/>
    </source>
</evidence>
<protein>
    <recommendedName>
        <fullName evidence="6">Sugar phosphate transporter domain-containing protein</fullName>
    </recommendedName>
</protein>
<reference evidence="7" key="1">
    <citation type="submission" date="2021-01" db="EMBL/GenBank/DDBJ databases">
        <authorList>
            <person name="Corre E."/>
            <person name="Pelletier E."/>
            <person name="Niang G."/>
            <person name="Scheremetjew M."/>
            <person name="Finn R."/>
            <person name="Kale V."/>
            <person name="Holt S."/>
            <person name="Cochrane G."/>
            <person name="Meng A."/>
            <person name="Brown T."/>
            <person name="Cohen L."/>
        </authorList>
    </citation>
    <scope>NUCLEOTIDE SEQUENCE</scope>
    <source>
        <strain evidence="7">CCMP1510</strain>
    </source>
</reference>
<name>A0A7S3JTF9_9STRA</name>
<sequence>MLLRRKAEAEMRLQLAKKKRRRPMASVPAQQRRYMCSRALCQRCRRSKLVSLGANFVGAISCILCNKYVMRDFDLPLTLTFLGYLIVSLFILIDRMCRSDFKCLNILPRALRRSLRRRIDGRRRENEHSLENEHSSAFVQKDIETAGLTQYGTPSSNDTSLSRRGGRLRRGLLILCTALAPALANASLEANSVGFTQLSKVLTTPVIVLLERSRGVGAPLNWSRLCWLIVAHFGVALASIADVSVSKYGVLIATINVLVTARYKVEWNKTCQDRVKFAQLGANSPSTPNSNADREVKAVSQVVQLTLPLATLSLLPIALILEGRTAIQRFKHIDTRGMLALFIAAFLGAWTSFTGYQVIGRLSALTHQILGQTKYGCLILSSYFLLGAQLNATQLTGAALTMTSILLYTKATIDQSISLGKSRHDSASVVNTRHTSPNTPSRKTTAKKFVLENSALNGSPRIRRKSTSNPVETNVVTHNITVATFEATTSMQNSEQNSSFVA</sequence>
<dbReference type="InterPro" id="IPR050186">
    <property type="entry name" value="TPT_transporter"/>
</dbReference>
<feature type="transmembrane region" description="Helical" evidence="5">
    <location>
        <begin position="75"/>
        <end position="93"/>
    </location>
</feature>
<dbReference type="PANTHER" id="PTHR11132">
    <property type="entry name" value="SOLUTE CARRIER FAMILY 35"/>
    <property type="match status" value="1"/>
</dbReference>
<keyword evidence="3 5" id="KW-1133">Transmembrane helix</keyword>
<evidence type="ECO:0000313" key="7">
    <source>
        <dbReference type="EMBL" id="CAE0362610.1"/>
    </source>
</evidence>
<evidence type="ECO:0000259" key="6">
    <source>
        <dbReference type="Pfam" id="PF03151"/>
    </source>
</evidence>
<evidence type="ECO:0000256" key="5">
    <source>
        <dbReference type="SAM" id="Phobius"/>
    </source>
</evidence>
<dbReference type="InterPro" id="IPR004853">
    <property type="entry name" value="Sugar_P_trans_dom"/>
</dbReference>